<feature type="region of interest" description="Disordered" evidence="1">
    <location>
        <begin position="1"/>
        <end position="30"/>
    </location>
</feature>
<dbReference type="AlphaFoldDB" id="A0A078A633"/>
<protein>
    <submittedName>
        <fullName evidence="2">Uncharacterized protein</fullName>
    </submittedName>
</protein>
<proteinExistence type="predicted"/>
<evidence type="ECO:0000256" key="1">
    <source>
        <dbReference type="SAM" id="MobiDB-lite"/>
    </source>
</evidence>
<dbReference type="Proteomes" id="UP000039865">
    <property type="component" value="Unassembled WGS sequence"/>
</dbReference>
<gene>
    <name evidence="2" type="primary">Contig15264.g16262</name>
    <name evidence="2" type="ORF">STYLEM_6316</name>
</gene>
<evidence type="ECO:0000313" key="2">
    <source>
        <dbReference type="EMBL" id="CDW77356.1"/>
    </source>
</evidence>
<evidence type="ECO:0000313" key="3">
    <source>
        <dbReference type="Proteomes" id="UP000039865"/>
    </source>
</evidence>
<feature type="compositionally biased region" description="Polar residues" evidence="1">
    <location>
        <begin position="1"/>
        <end position="16"/>
    </location>
</feature>
<dbReference type="InParanoid" id="A0A078A633"/>
<accession>A0A078A633</accession>
<name>A0A078A633_STYLE</name>
<keyword evidence="3" id="KW-1185">Reference proteome</keyword>
<reference evidence="2 3" key="1">
    <citation type="submission" date="2014-06" db="EMBL/GenBank/DDBJ databases">
        <authorList>
            <person name="Swart Estienne"/>
        </authorList>
    </citation>
    <scope>NUCLEOTIDE SEQUENCE [LARGE SCALE GENOMIC DNA]</scope>
    <source>
        <strain evidence="2 3">130c</strain>
    </source>
</reference>
<sequence length="249" mass="28532">MENNQQSHFATNSKPTYTIPKFSKKRLRENDESSINDLITELQQQQREQMQGVQLSSMQMHQSKRFCSNQLEEQFRKTRLNSCGGSSNNSASSQNSLSGQNYYYTLNHAMNLANPQLLQQQYVSQMSQVLHNGATNGQNSTIMSAANGQYQMQIASNSNSAYPRSHQVTHHNGYNGQGYEASSQMLEDHQMNDSCVSSRHSSASYQNKDELIRRQKDIIKKQLHMYKQQMHFWNGNLRTDCCDADLPNM</sequence>
<organism evidence="2 3">
    <name type="scientific">Stylonychia lemnae</name>
    <name type="common">Ciliate</name>
    <dbReference type="NCBI Taxonomy" id="5949"/>
    <lineage>
        <taxon>Eukaryota</taxon>
        <taxon>Sar</taxon>
        <taxon>Alveolata</taxon>
        <taxon>Ciliophora</taxon>
        <taxon>Intramacronucleata</taxon>
        <taxon>Spirotrichea</taxon>
        <taxon>Stichotrichia</taxon>
        <taxon>Sporadotrichida</taxon>
        <taxon>Oxytrichidae</taxon>
        <taxon>Stylonychinae</taxon>
        <taxon>Stylonychia</taxon>
    </lineage>
</organism>
<dbReference type="EMBL" id="CCKQ01006065">
    <property type="protein sequence ID" value="CDW77356.1"/>
    <property type="molecule type" value="Genomic_DNA"/>
</dbReference>